<feature type="transmembrane region" description="Helical" evidence="7">
    <location>
        <begin position="120"/>
        <end position="146"/>
    </location>
</feature>
<dbReference type="SUPFAM" id="SSF161098">
    <property type="entry name" value="MetI-like"/>
    <property type="match status" value="1"/>
</dbReference>
<evidence type="ECO:0000256" key="3">
    <source>
        <dbReference type="ARBA" id="ARBA00022475"/>
    </source>
</evidence>
<dbReference type="Pfam" id="PF19300">
    <property type="entry name" value="BPD_transp_1_N"/>
    <property type="match status" value="1"/>
</dbReference>
<accession>A0ABY5VU09</accession>
<dbReference type="InterPro" id="IPR045621">
    <property type="entry name" value="BPD_transp_1_N"/>
</dbReference>
<reference evidence="10" key="2">
    <citation type="submission" date="2022-09" db="EMBL/GenBank/DDBJ databases">
        <title>Biosynthetic gene clusters of Dactylosporangioum fulvum.</title>
        <authorList>
            <person name="Caradec T."/>
        </authorList>
    </citation>
    <scope>NUCLEOTIDE SEQUENCE</scope>
    <source>
        <strain evidence="10">NRRL B-16292</strain>
    </source>
</reference>
<evidence type="ECO:0000256" key="5">
    <source>
        <dbReference type="ARBA" id="ARBA00022989"/>
    </source>
</evidence>
<dbReference type="EMBL" id="CP073720">
    <property type="protein sequence ID" value="UWP80309.1"/>
    <property type="molecule type" value="Genomic_DNA"/>
</dbReference>
<evidence type="ECO:0000313" key="11">
    <source>
        <dbReference type="Proteomes" id="UP001059617"/>
    </source>
</evidence>
<feature type="domain" description="SSD" evidence="8">
    <location>
        <begin position="91"/>
        <end position="283"/>
    </location>
</feature>
<evidence type="ECO:0000256" key="7">
    <source>
        <dbReference type="RuleBase" id="RU363032"/>
    </source>
</evidence>
<keyword evidence="4 7" id="KW-0812">Transmembrane</keyword>
<feature type="transmembrane region" description="Helical" evidence="7">
    <location>
        <begin position="166"/>
        <end position="189"/>
    </location>
</feature>
<feature type="domain" description="ABC transmembrane type-1" evidence="9">
    <location>
        <begin position="84"/>
        <end position="289"/>
    </location>
</feature>
<proteinExistence type="inferred from homology"/>
<feature type="transmembrane region" description="Helical" evidence="7">
    <location>
        <begin position="83"/>
        <end position="108"/>
    </location>
</feature>
<feature type="transmembrane region" description="Helical" evidence="7">
    <location>
        <begin position="271"/>
        <end position="296"/>
    </location>
</feature>
<evidence type="ECO:0000259" key="8">
    <source>
        <dbReference type="PROSITE" id="PS50156"/>
    </source>
</evidence>
<protein>
    <submittedName>
        <fullName evidence="10">ABC transporter permease</fullName>
    </submittedName>
</protein>
<dbReference type="PROSITE" id="PS50928">
    <property type="entry name" value="ABC_TM1"/>
    <property type="match status" value="1"/>
</dbReference>
<sequence>MVITVFIVASAMFFLLHAIPGSPAIAILGTNAPLESIEQLNRQLGFDRPVWDQYGSWLWNALHGDLGFSLSQSRGVGSAIADFMVPTLLIAALAMVLSVLLAVPLAVHTVSHPNSLLSRLLLFVSSALLAVPGFWLALVLVLVFAVRINAFPVSGYVNPTEDFGSFAHHVFLPLVVLLAYQVPLLVLTLRESLAGELLNAYARTARAKGAAEREVMYRHLLPNGFLPTLTVLGSNFGHMLGGVIILETIFSIPGLGYLLSSAIGSRDYNLVLGITVFTVVITILVNLTVDLLYAVLDPRVRSGR</sequence>
<dbReference type="InterPro" id="IPR000515">
    <property type="entry name" value="MetI-like"/>
</dbReference>
<evidence type="ECO:0000313" key="10">
    <source>
        <dbReference type="EMBL" id="UWP80309.1"/>
    </source>
</evidence>
<dbReference type="CDD" id="cd06261">
    <property type="entry name" value="TM_PBP2"/>
    <property type="match status" value="1"/>
</dbReference>
<evidence type="ECO:0000256" key="6">
    <source>
        <dbReference type="ARBA" id="ARBA00023136"/>
    </source>
</evidence>
<evidence type="ECO:0000256" key="1">
    <source>
        <dbReference type="ARBA" id="ARBA00004651"/>
    </source>
</evidence>
<reference evidence="10" key="1">
    <citation type="submission" date="2021-04" db="EMBL/GenBank/DDBJ databases">
        <authorList>
            <person name="Hartkoorn R.C."/>
            <person name="Beaudoing E."/>
            <person name="Hot D."/>
        </authorList>
    </citation>
    <scope>NUCLEOTIDE SEQUENCE</scope>
    <source>
        <strain evidence="10">NRRL B-16292</strain>
    </source>
</reference>
<keyword evidence="5 7" id="KW-1133">Transmembrane helix</keyword>
<comment type="subcellular location">
    <subcellularLocation>
        <location evidence="1 7">Cell membrane</location>
        <topology evidence="1 7">Multi-pass membrane protein</topology>
    </subcellularLocation>
</comment>
<keyword evidence="11" id="KW-1185">Reference proteome</keyword>
<keyword evidence="6 7" id="KW-0472">Membrane</keyword>
<evidence type="ECO:0000256" key="4">
    <source>
        <dbReference type="ARBA" id="ARBA00022692"/>
    </source>
</evidence>
<dbReference type="PANTHER" id="PTHR43163:SF6">
    <property type="entry name" value="DIPEPTIDE TRANSPORT SYSTEM PERMEASE PROTEIN DPPB-RELATED"/>
    <property type="match status" value="1"/>
</dbReference>
<dbReference type="Proteomes" id="UP001059617">
    <property type="component" value="Chromosome"/>
</dbReference>
<dbReference type="InterPro" id="IPR000731">
    <property type="entry name" value="SSD"/>
</dbReference>
<dbReference type="Gene3D" id="1.10.3720.10">
    <property type="entry name" value="MetI-like"/>
    <property type="match status" value="1"/>
</dbReference>
<gene>
    <name evidence="10" type="ORF">Dfulv_34820</name>
</gene>
<dbReference type="RefSeq" id="WP_259858067.1">
    <property type="nucleotide sequence ID" value="NZ_CP073720.1"/>
</dbReference>
<organism evidence="10 11">
    <name type="scientific">Dactylosporangium fulvum</name>
    <dbReference type="NCBI Taxonomy" id="53359"/>
    <lineage>
        <taxon>Bacteria</taxon>
        <taxon>Bacillati</taxon>
        <taxon>Actinomycetota</taxon>
        <taxon>Actinomycetes</taxon>
        <taxon>Micromonosporales</taxon>
        <taxon>Micromonosporaceae</taxon>
        <taxon>Dactylosporangium</taxon>
    </lineage>
</organism>
<comment type="similarity">
    <text evidence="7">Belongs to the binding-protein-dependent transport system permease family.</text>
</comment>
<evidence type="ECO:0000256" key="2">
    <source>
        <dbReference type="ARBA" id="ARBA00022448"/>
    </source>
</evidence>
<feature type="transmembrane region" description="Helical" evidence="7">
    <location>
        <begin position="239"/>
        <end position="259"/>
    </location>
</feature>
<dbReference type="PANTHER" id="PTHR43163">
    <property type="entry name" value="DIPEPTIDE TRANSPORT SYSTEM PERMEASE PROTEIN DPPB-RELATED"/>
    <property type="match status" value="1"/>
</dbReference>
<name>A0ABY5VU09_9ACTN</name>
<evidence type="ECO:0000259" key="9">
    <source>
        <dbReference type="PROSITE" id="PS50928"/>
    </source>
</evidence>
<keyword evidence="3" id="KW-1003">Cell membrane</keyword>
<dbReference type="PROSITE" id="PS50156">
    <property type="entry name" value="SSD"/>
    <property type="match status" value="1"/>
</dbReference>
<dbReference type="InterPro" id="IPR035906">
    <property type="entry name" value="MetI-like_sf"/>
</dbReference>
<dbReference type="Pfam" id="PF00528">
    <property type="entry name" value="BPD_transp_1"/>
    <property type="match status" value="1"/>
</dbReference>
<keyword evidence="2 7" id="KW-0813">Transport</keyword>